<dbReference type="Proteomes" id="UP000005466">
    <property type="component" value="Unassembled WGS sequence"/>
</dbReference>
<organism evidence="2 3">
    <name type="scientific">Pseudomonas savastanoi pv. glycinea str. race 4</name>
    <dbReference type="NCBI Taxonomy" id="875330"/>
    <lineage>
        <taxon>Bacteria</taxon>
        <taxon>Pseudomonadati</taxon>
        <taxon>Pseudomonadota</taxon>
        <taxon>Gammaproteobacteria</taxon>
        <taxon>Pseudomonadales</taxon>
        <taxon>Pseudomonadaceae</taxon>
        <taxon>Pseudomonas</taxon>
    </lineage>
</organism>
<protein>
    <submittedName>
        <fullName evidence="2">Uncharacterized protein</fullName>
    </submittedName>
</protein>
<dbReference type="AlphaFoldDB" id="F3CI25"/>
<keyword evidence="1" id="KW-0472">Membrane</keyword>
<evidence type="ECO:0000313" key="3">
    <source>
        <dbReference type="Proteomes" id="UP000005466"/>
    </source>
</evidence>
<evidence type="ECO:0000313" key="2">
    <source>
        <dbReference type="EMBL" id="EGH18917.1"/>
    </source>
</evidence>
<feature type="non-terminal residue" evidence="2">
    <location>
        <position position="46"/>
    </location>
</feature>
<feature type="non-terminal residue" evidence="2">
    <location>
        <position position="1"/>
    </location>
</feature>
<name>F3CI25_PSESG</name>
<gene>
    <name evidence="2" type="ORF">Pgy4_38743</name>
</gene>
<keyword evidence="1" id="KW-0812">Transmembrane</keyword>
<comment type="caution">
    <text evidence="2">The sequence shown here is derived from an EMBL/GenBank/DDBJ whole genome shotgun (WGS) entry which is preliminary data.</text>
</comment>
<evidence type="ECO:0000256" key="1">
    <source>
        <dbReference type="SAM" id="Phobius"/>
    </source>
</evidence>
<sequence>PFLEQALWFPHYLGMGGILACISKVGFRSSSASTRTGPRLVCQTGG</sequence>
<accession>F3CI25</accession>
<keyword evidence="1" id="KW-1133">Transmembrane helix</keyword>
<feature type="transmembrane region" description="Helical" evidence="1">
    <location>
        <begin position="6"/>
        <end position="27"/>
    </location>
</feature>
<reference evidence="2 3" key="1">
    <citation type="journal article" date="2011" name="PLoS Pathog.">
        <title>Dynamic evolution of pathogenicity revealed by sequencing and comparative genomics of 19 Pseudomonas syringae isolates.</title>
        <authorList>
            <person name="Baltrus D.A."/>
            <person name="Nishimura M.T."/>
            <person name="Romanchuk A."/>
            <person name="Chang J.H."/>
            <person name="Mukhtar M.S."/>
            <person name="Cherkis K."/>
            <person name="Roach J."/>
            <person name="Grant S.R."/>
            <person name="Jones C.D."/>
            <person name="Dangl J.L."/>
        </authorList>
    </citation>
    <scope>NUCLEOTIDE SEQUENCE [LARGE SCALE GENOMIC DNA]</scope>
    <source>
        <strain evidence="3">race 4</strain>
    </source>
</reference>
<proteinExistence type="predicted"/>
<dbReference type="EMBL" id="ADWY01003334">
    <property type="protein sequence ID" value="EGH18917.1"/>
    <property type="molecule type" value="Genomic_DNA"/>
</dbReference>